<evidence type="ECO:0000313" key="8">
    <source>
        <dbReference type="EMBL" id="OEO28183.1"/>
    </source>
</evidence>
<sequence length="393" mass="45338">MPFEPNGFLRFLQPLNRHSIDRAVERHQGNRGVGKGEKAWTCQRHLKALLFAQLTDLSSLREIEQGLDGERSWLYHPDLRAVRRSTLSDAMALRPAAVFRDICRDLMGQVSRQLRREGDAIVRLLDSTPIQLRSFGFGWAQSDPHTTGLKLHFVYDPRGNQPVQLDITSPRVNDVTMARQLSTEAGSTWVFDKAYTDYDWWHRLVTAETVFVTRLKRNAKMQVIAEAEATGEGILFDRRARIGHKRPRGGKLNPLYDVEMRVIEVERPDRAPLRLVTNDQVRSALEIAELYKQRWQIELFFKWIKQNLRIKTFIGRSENAVRIQIYAAIIAFLLLRLLQHTQPKGSEQTLKAIRTLLRINVLNAFQPPRRRPNSMQGQMELSLNPPSPKNPGQ</sequence>
<gene>
    <name evidence="8" type="ORF">VW23_005995</name>
</gene>
<comment type="caution">
    <text evidence="8">The sequence shown here is derived from an EMBL/GenBank/DDBJ whole genome shotgun (WGS) entry which is preliminary data.</text>
</comment>
<dbReference type="InterPro" id="IPR025399">
    <property type="entry name" value="DUF4372"/>
</dbReference>
<dbReference type="Proteomes" id="UP000095463">
    <property type="component" value="Unassembled WGS sequence"/>
</dbReference>
<dbReference type="InterPro" id="IPR002559">
    <property type="entry name" value="Transposase_11"/>
</dbReference>
<dbReference type="Pfam" id="PF14294">
    <property type="entry name" value="DUF4372"/>
    <property type="match status" value="1"/>
</dbReference>
<feature type="region of interest" description="Disordered" evidence="5">
    <location>
        <begin position="367"/>
        <end position="393"/>
    </location>
</feature>
<reference evidence="8 9" key="1">
    <citation type="journal article" date="2015" name="Genome Announc.">
        <title>Genome Assemblies of Three Soil-Associated Devosia species: D. insulae, D. limi, and D. soli.</title>
        <authorList>
            <person name="Hassan Y.I."/>
            <person name="Lepp D."/>
            <person name="Zhou T."/>
        </authorList>
    </citation>
    <scope>NUCLEOTIDE SEQUENCE [LARGE SCALE GENOMIC DNA]</scope>
    <source>
        <strain evidence="8 9">DS-56</strain>
    </source>
</reference>
<name>A0A1E5XHW4_9HYPH</name>
<feature type="domain" description="Transposase IS4-like" evidence="6">
    <location>
        <begin position="119"/>
        <end position="333"/>
    </location>
</feature>
<evidence type="ECO:0000256" key="5">
    <source>
        <dbReference type="SAM" id="MobiDB-lite"/>
    </source>
</evidence>
<evidence type="ECO:0000256" key="2">
    <source>
        <dbReference type="ARBA" id="ARBA00022578"/>
    </source>
</evidence>
<dbReference type="RefSeq" id="WP_069912497.1">
    <property type="nucleotide sequence ID" value="NZ_LAJE02000391.1"/>
</dbReference>
<accession>A0A1E5XHW4</accession>
<keyword evidence="9" id="KW-1185">Reference proteome</keyword>
<proteinExistence type="inferred from homology"/>
<dbReference type="InterPro" id="IPR012337">
    <property type="entry name" value="RNaseH-like_sf"/>
</dbReference>
<dbReference type="GO" id="GO:0003677">
    <property type="term" value="F:DNA binding"/>
    <property type="evidence" value="ECO:0007669"/>
    <property type="project" value="UniProtKB-KW"/>
</dbReference>
<dbReference type="SUPFAM" id="SSF53098">
    <property type="entry name" value="Ribonuclease H-like"/>
    <property type="match status" value="1"/>
</dbReference>
<keyword evidence="3" id="KW-0238">DNA-binding</keyword>
<evidence type="ECO:0008006" key="10">
    <source>
        <dbReference type="Google" id="ProtNLM"/>
    </source>
</evidence>
<evidence type="ECO:0000313" key="9">
    <source>
        <dbReference type="Proteomes" id="UP000095463"/>
    </source>
</evidence>
<keyword evidence="4" id="KW-0233">DNA recombination</keyword>
<dbReference type="PANTHER" id="PTHR33258:SF1">
    <property type="entry name" value="TRANSPOSASE INSL FOR INSERTION SEQUENCE ELEMENT IS186A-RELATED"/>
    <property type="match status" value="1"/>
</dbReference>
<feature type="domain" description="DUF4372" evidence="7">
    <location>
        <begin position="10"/>
        <end position="76"/>
    </location>
</feature>
<keyword evidence="2" id="KW-0815">Transposition</keyword>
<comment type="similarity">
    <text evidence="1">Belongs to the transposase 11 family.</text>
</comment>
<evidence type="ECO:0000259" key="7">
    <source>
        <dbReference type="Pfam" id="PF14294"/>
    </source>
</evidence>
<dbReference type="GO" id="GO:0004803">
    <property type="term" value="F:transposase activity"/>
    <property type="evidence" value="ECO:0007669"/>
    <property type="project" value="InterPro"/>
</dbReference>
<dbReference type="AlphaFoldDB" id="A0A1E5XHW4"/>
<evidence type="ECO:0000256" key="3">
    <source>
        <dbReference type="ARBA" id="ARBA00023125"/>
    </source>
</evidence>
<protein>
    <recommendedName>
        <fullName evidence="10">Transposase</fullName>
    </recommendedName>
</protein>
<dbReference type="Gene3D" id="3.90.350.10">
    <property type="entry name" value="Transposase Inhibitor Protein From Tn5, Chain A, domain 1"/>
    <property type="match status" value="1"/>
</dbReference>
<dbReference type="EMBL" id="LAJE02000391">
    <property type="protein sequence ID" value="OEO28183.1"/>
    <property type="molecule type" value="Genomic_DNA"/>
</dbReference>
<dbReference type="NCBIfam" id="NF033592">
    <property type="entry name" value="transpos_IS4_1"/>
    <property type="match status" value="1"/>
</dbReference>
<organism evidence="8 9">
    <name type="scientific">Devosia insulae DS-56</name>
    <dbReference type="NCBI Taxonomy" id="1116389"/>
    <lineage>
        <taxon>Bacteria</taxon>
        <taxon>Pseudomonadati</taxon>
        <taxon>Pseudomonadota</taxon>
        <taxon>Alphaproteobacteria</taxon>
        <taxon>Hyphomicrobiales</taxon>
        <taxon>Devosiaceae</taxon>
        <taxon>Devosia</taxon>
    </lineage>
</organism>
<dbReference type="OrthoDB" id="7327264at2"/>
<evidence type="ECO:0000259" key="6">
    <source>
        <dbReference type="Pfam" id="PF01609"/>
    </source>
</evidence>
<evidence type="ECO:0000256" key="1">
    <source>
        <dbReference type="ARBA" id="ARBA00010075"/>
    </source>
</evidence>
<evidence type="ECO:0000256" key="4">
    <source>
        <dbReference type="ARBA" id="ARBA00023172"/>
    </source>
</evidence>
<dbReference type="PANTHER" id="PTHR33258">
    <property type="entry name" value="TRANSPOSASE INSL FOR INSERTION SEQUENCE ELEMENT IS186A-RELATED"/>
    <property type="match status" value="1"/>
</dbReference>
<dbReference type="GO" id="GO:0006313">
    <property type="term" value="P:DNA transposition"/>
    <property type="evidence" value="ECO:0007669"/>
    <property type="project" value="InterPro"/>
</dbReference>
<dbReference type="Pfam" id="PF01609">
    <property type="entry name" value="DDE_Tnp_1"/>
    <property type="match status" value="1"/>
</dbReference>
<dbReference type="InterPro" id="IPR047952">
    <property type="entry name" value="Transpos_IS4"/>
</dbReference>